<dbReference type="InterPro" id="IPR021109">
    <property type="entry name" value="Peptidase_aspartic_dom_sf"/>
</dbReference>
<dbReference type="OrthoDB" id="5864015at2759"/>
<dbReference type="InterPro" id="IPR000477">
    <property type="entry name" value="RT_dom"/>
</dbReference>
<dbReference type="PROSITE" id="PS50175">
    <property type="entry name" value="ASP_PROT_RETROV"/>
    <property type="match status" value="1"/>
</dbReference>
<keyword evidence="6" id="KW-0695">RNA-directed DNA polymerase</keyword>
<feature type="compositionally biased region" description="Polar residues" evidence="7">
    <location>
        <begin position="695"/>
        <end position="704"/>
    </location>
</feature>
<evidence type="ECO:0000313" key="10">
    <source>
        <dbReference type="Proteomes" id="UP000025227"/>
    </source>
</evidence>
<evidence type="ECO:0000259" key="9">
    <source>
        <dbReference type="PROSITE" id="PS50994"/>
    </source>
</evidence>
<dbReference type="PANTHER" id="PTHR47331">
    <property type="entry name" value="PHD-TYPE DOMAIN-CONTAINING PROTEIN"/>
    <property type="match status" value="1"/>
</dbReference>
<evidence type="ECO:0000256" key="7">
    <source>
        <dbReference type="SAM" id="MobiDB-lite"/>
    </source>
</evidence>
<evidence type="ECO:0000259" key="8">
    <source>
        <dbReference type="PROSITE" id="PS50175"/>
    </source>
</evidence>
<dbReference type="PANTHER" id="PTHR47331:SF1">
    <property type="entry name" value="GAG-LIKE PROTEIN"/>
    <property type="match status" value="1"/>
</dbReference>
<keyword evidence="4" id="KW-0255">Endonuclease</keyword>
<dbReference type="GO" id="GO:0003676">
    <property type="term" value="F:nucleic acid binding"/>
    <property type="evidence" value="ECO:0007669"/>
    <property type="project" value="InterPro"/>
</dbReference>
<keyword evidence="10" id="KW-1185">Reference proteome</keyword>
<feature type="domain" description="Peptidase A2" evidence="8">
    <location>
        <begin position="494"/>
        <end position="508"/>
    </location>
</feature>
<evidence type="ECO:0000256" key="1">
    <source>
        <dbReference type="ARBA" id="ARBA00022679"/>
    </source>
</evidence>
<evidence type="ECO:0000256" key="2">
    <source>
        <dbReference type="ARBA" id="ARBA00022695"/>
    </source>
</evidence>
<evidence type="ECO:0000256" key="3">
    <source>
        <dbReference type="ARBA" id="ARBA00022722"/>
    </source>
</evidence>
<evidence type="ECO:0000313" key="11">
    <source>
        <dbReference type="WBParaSite" id="HCON_00032490-00001"/>
    </source>
</evidence>
<dbReference type="InterPro" id="IPR043128">
    <property type="entry name" value="Rev_trsase/Diguanyl_cyclase"/>
</dbReference>
<dbReference type="GO" id="GO:0004190">
    <property type="term" value="F:aspartic-type endopeptidase activity"/>
    <property type="evidence" value="ECO:0007669"/>
    <property type="project" value="InterPro"/>
</dbReference>
<dbReference type="InterPro" id="IPR005312">
    <property type="entry name" value="DUF1759"/>
</dbReference>
<dbReference type="InterPro" id="IPR012337">
    <property type="entry name" value="RNaseH-like_sf"/>
</dbReference>
<dbReference type="GO" id="GO:0042575">
    <property type="term" value="C:DNA polymerase complex"/>
    <property type="evidence" value="ECO:0007669"/>
    <property type="project" value="UniProtKB-ARBA"/>
</dbReference>
<dbReference type="InterPro" id="IPR008042">
    <property type="entry name" value="Retrotrans_Pao"/>
</dbReference>
<proteinExistence type="predicted"/>
<dbReference type="Proteomes" id="UP000025227">
    <property type="component" value="Unplaced"/>
</dbReference>
<dbReference type="Pfam" id="PF00078">
    <property type="entry name" value="RVT_1"/>
    <property type="match status" value="1"/>
</dbReference>
<dbReference type="GO" id="GO:0006508">
    <property type="term" value="P:proteolysis"/>
    <property type="evidence" value="ECO:0007669"/>
    <property type="project" value="InterPro"/>
</dbReference>
<dbReference type="GO" id="GO:0003964">
    <property type="term" value="F:RNA-directed DNA polymerase activity"/>
    <property type="evidence" value="ECO:0007669"/>
    <property type="project" value="UniProtKB-KW"/>
</dbReference>
<dbReference type="InterPro" id="IPR001969">
    <property type="entry name" value="Aspartic_peptidase_AS"/>
</dbReference>
<dbReference type="InterPro" id="IPR001995">
    <property type="entry name" value="Peptidase_A2_cat"/>
</dbReference>
<dbReference type="CDD" id="cd01644">
    <property type="entry name" value="RT_pepA17"/>
    <property type="match status" value="1"/>
</dbReference>
<dbReference type="Pfam" id="PF05585">
    <property type="entry name" value="DUF1758"/>
    <property type="match status" value="1"/>
</dbReference>
<protein>
    <submittedName>
        <fullName evidence="11">CCHC-type domain-containing protein</fullName>
    </submittedName>
</protein>
<dbReference type="Gene3D" id="1.10.340.70">
    <property type="match status" value="1"/>
</dbReference>
<dbReference type="Gene3D" id="2.40.70.10">
    <property type="entry name" value="Acid Proteases"/>
    <property type="match status" value="1"/>
</dbReference>
<dbReference type="WBParaSite" id="HCON_00032490-00001">
    <property type="protein sequence ID" value="HCON_00032490-00001"/>
    <property type="gene ID" value="HCON_00032490"/>
</dbReference>
<sequence length="1851" mass="210835">MTSTLSSRQGLLTRASNRLSAILRDQASLREATTQHSTDENRTNVTNLRRQLRSAKTTTESELRNVETALDNYLMAADNLDPATPSIDEILQKVAMNSETAQELINGAQATLTTFARLMEELQDDETSDAFDTGNTVSLAPIPIPKFSGRIWEWDNFWNAFNHSVHSRNIDNLYKMTYLLDALQGEAKETVKQYEVSSQTYPLVINHLKAKYGNRHMLIEELLKKLHNCTARSDRLHDQQLLCEELSAIICQLQLKGEHVDNSFLQKQLMGKFTVSIQRAVLRQKQQMSGEDWNTSLLLSTIREHIMSEMNIIHQVEEKKVLARSLRTSAANERNTQSTLKERAYTCFYCKKPGHSPTQCKEVLTRAKRLEIMKRHNLCINCGGQDHGVAQCRKGSCRNCNEFGHHTSICKKPTSPDTTSEPPQTRGKQSGPNASHQRSPPAKVHTLSTTEQTVQAKPSDIVLHMRDGTSNSDNLVLVGQAQVLNSRSQTLETVHVLLDTGADRSFITSSLADRLQLQEVDSKPLTITTFGSETPIQRNCGITNIQLWDRNGYPHRYSVATIEKLTEPMQRSHLSTDDKRFLIENDIQLSLSNAYVHPQILLGCSDVFTLLDNEQGAHLTLPSGLRILPSKLGYLVAGRAPAPAGTTDVPEHTSTDKTPDHRSLSDERTESEANHDGQDEVEDPHHREVEGLQPRETTTDSPTGSWEEFCAFESSGVHEFSGPAAEERKQVCAAVWKEFEDSIQRQPDGYHVCLPWKANANTLPDNKAMAYRRLETTVAKLQENPELLEQYHDTFMNQLALGIIEEVDPNAPPVGKRVHYLPHQAVVTPQKETTKLRVVFDASAHRRGYNSLNSVLHRGPVILPSLYDILLRFRIGKIALTSDVEKAFLQVRLQPQDRDATRLLWLRCPQAGVSADNIVTYRFTRVAFGLNCSPFLLAGTINHHLKNYVNDKRFAKQLQENTYVDNVILTASSTTEALKLYQDTKEIFKEINMNLREFRSNHEEVNGRIKQEDLSTITRQKVLGVPWRTERDLLEITCHYPQKGKCTKRTLAEQVASIHDPHGWLTPLTLPGKILFQQLWLHSYTWDSPLSPEHEQQWKEIVSKCGDFQCEMPRCIAEIGQKTTLVLFSDASAQSMAACAYLVQGATSKLIAGKGKLPSIRETPTIPKLELNALTLACRLAHSIYAALRDRIDITKIIILSDSEIVLGWIAMWPKSSSAGVLVKNRIKEIRKIAENLPVKIQFGYVSTEVNPADCATRGLSSSEFRDHMWWKGPPFLSNREESWPKETRLFHLPEEPKEDEATLVNLVTTSCGDPSELLDWKRHNNFKTCVTTVAYVLRFIKKLIQNVSTDLRLRVEKRIPELGQTASQMYITATERQGALKVLIRNHQAVHVSPQRRTTLKQLKLHADHDGILRCRGRMNNADLKFDTRQPILIETKTRLAELIVMDSHMPLHCSIPHTMANVRNTYWIPKLRQLVRRVTHRCIECQKFNNLPFKYPDMEDLPKCRVRKSRPFEHTGIDYFGPIAIKNNDIQEKAYGIIFTCTTTRLLHIEQVNDMTTTTFLQALRRFFARRGIPHTIITDNGQYFLLAEQILRNAVSPVLNDVSLAKTMATQGILWKTNTPYAPWQGAFYERLIKSVKQSLYKVMRKALVTRETLETLLTEVEGMLNSRPLTYQEERWEDNPILRPIDFIQRDIVVTYPFEYAEDNEEDTEYLPPEEALQLRTRKQAEEALRTSHKLTEQFWNTWSQQYLTTLRETHKLEISSARAGSKSPLEGTVVLISDPVLPRNSWKMGRIVNLKSQCGTVREAELKMPKAALFPPARPWQFAKSSRRVPPWLVARALWPRPHLDR</sequence>
<evidence type="ECO:0000256" key="4">
    <source>
        <dbReference type="ARBA" id="ARBA00022759"/>
    </source>
</evidence>
<dbReference type="Pfam" id="PF17921">
    <property type="entry name" value="Integrase_H2C2"/>
    <property type="match status" value="1"/>
</dbReference>
<dbReference type="GO" id="GO:0015074">
    <property type="term" value="P:DNA integration"/>
    <property type="evidence" value="ECO:0007669"/>
    <property type="project" value="InterPro"/>
</dbReference>
<dbReference type="InterPro" id="IPR040676">
    <property type="entry name" value="DUF5641"/>
</dbReference>
<feature type="compositionally biased region" description="Basic and acidic residues" evidence="7">
    <location>
        <begin position="649"/>
        <end position="690"/>
    </location>
</feature>
<dbReference type="Pfam" id="PF05380">
    <property type="entry name" value="Peptidase_A17"/>
    <property type="match status" value="1"/>
</dbReference>
<dbReference type="Gene3D" id="3.30.420.10">
    <property type="entry name" value="Ribonuclease H-like superfamily/Ribonuclease H"/>
    <property type="match status" value="2"/>
</dbReference>
<keyword evidence="5" id="KW-0378">Hydrolase</keyword>
<dbReference type="GO" id="GO:0004519">
    <property type="term" value="F:endonuclease activity"/>
    <property type="evidence" value="ECO:0007669"/>
    <property type="project" value="UniProtKB-KW"/>
</dbReference>
<dbReference type="PROSITE" id="PS00141">
    <property type="entry name" value="ASP_PROTEASE"/>
    <property type="match status" value="1"/>
</dbReference>
<organism evidence="10 11">
    <name type="scientific">Haemonchus contortus</name>
    <name type="common">Barber pole worm</name>
    <dbReference type="NCBI Taxonomy" id="6289"/>
    <lineage>
        <taxon>Eukaryota</taxon>
        <taxon>Metazoa</taxon>
        <taxon>Ecdysozoa</taxon>
        <taxon>Nematoda</taxon>
        <taxon>Chromadorea</taxon>
        <taxon>Rhabditida</taxon>
        <taxon>Rhabditina</taxon>
        <taxon>Rhabditomorpha</taxon>
        <taxon>Strongyloidea</taxon>
        <taxon>Trichostrongylidae</taxon>
        <taxon>Haemonchus</taxon>
    </lineage>
</organism>
<dbReference type="Gene3D" id="3.10.10.10">
    <property type="entry name" value="HIV Type 1 Reverse Transcriptase, subunit A, domain 1"/>
    <property type="match status" value="1"/>
</dbReference>
<dbReference type="GO" id="GO:0008270">
    <property type="term" value="F:zinc ion binding"/>
    <property type="evidence" value="ECO:0007669"/>
    <property type="project" value="InterPro"/>
</dbReference>
<dbReference type="InterPro" id="IPR001584">
    <property type="entry name" value="Integrase_cat-core"/>
</dbReference>
<dbReference type="SUPFAM" id="SSF56672">
    <property type="entry name" value="DNA/RNA polymerases"/>
    <property type="match status" value="1"/>
</dbReference>
<keyword evidence="1" id="KW-0808">Transferase</keyword>
<dbReference type="SUPFAM" id="SSF53098">
    <property type="entry name" value="Ribonuclease H-like"/>
    <property type="match status" value="1"/>
</dbReference>
<feature type="region of interest" description="Disordered" evidence="7">
    <location>
        <begin position="408"/>
        <end position="454"/>
    </location>
</feature>
<dbReference type="SMART" id="SM00343">
    <property type="entry name" value="ZnF_C2HC"/>
    <property type="match status" value="3"/>
</dbReference>
<dbReference type="InterPro" id="IPR036397">
    <property type="entry name" value="RNaseH_sf"/>
</dbReference>
<dbReference type="OMA" id="FREERIG"/>
<accession>A0A7I5E6N1</accession>
<dbReference type="InterPro" id="IPR043502">
    <property type="entry name" value="DNA/RNA_pol_sf"/>
</dbReference>
<keyword evidence="2" id="KW-0548">Nucleotidyltransferase</keyword>
<evidence type="ECO:0000256" key="5">
    <source>
        <dbReference type="ARBA" id="ARBA00022801"/>
    </source>
</evidence>
<dbReference type="InterPro" id="IPR041588">
    <property type="entry name" value="Integrase_H2C2"/>
</dbReference>
<dbReference type="InterPro" id="IPR001878">
    <property type="entry name" value="Znf_CCHC"/>
</dbReference>
<dbReference type="PROSITE" id="PS50994">
    <property type="entry name" value="INTEGRASE"/>
    <property type="match status" value="1"/>
</dbReference>
<dbReference type="Gene3D" id="3.30.70.270">
    <property type="match status" value="1"/>
</dbReference>
<dbReference type="InterPro" id="IPR008737">
    <property type="entry name" value="DUF1758"/>
</dbReference>
<reference evidence="11" key="1">
    <citation type="submission" date="2020-12" db="UniProtKB">
        <authorList>
            <consortium name="WormBaseParasite"/>
        </authorList>
    </citation>
    <scope>IDENTIFICATION</scope>
    <source>
        <strain evidence="11">MHco3</strain>
    </source>
</reference>
<feature type="compositionally biased region" description="Polar residues" evidence="7">
    <location>
        <begin position="415"/>
        <end position="438"/>
    </location>
</feature>
<feature type="domain" description="Integrase catalytic" evidence="9">
    <location>
        <begin position="1509"/>
        <end position="1696"/>
    </location>
</feature>
<name>A0A7I5E6N1_HAECO</name>
<evidence type="ECO:0000256" key="6">
    <source>
        <dbReference type="ARBA" id="ARBA00022918"/>
    </source>
</evidence>
<keyword evidence="3" id="KW-0540">Nuclease</keyword>
<dbReference type="Pfam" id="PF03564">
    <property type="entry name" value="DUF1759"/>
    <property type="match status" value="1"/>
</dbReference>
<dbReference type="Pfam" id="PF18701">
    <property type="entry name" value="DUF5641"/>
    <property type="match status" value="1"/>
</dbReference>
<feature type="region of interest" description="Disordered" evidence="7">
    <location>
        <begin position="641"/>
        <end position="706"/>
    </location>
</feature>